<proteinExistence type="predicted"/>
<dbReference type="AlphaFoldDB" id="A0A1T4KKS9"/>
<protein>
    <recommendedName>
        <fullName evidence="4">PH domain-containing protein</fullName>
    </recommendedName>
</protein>
<organism evidence="2 3">
    <name type="scientific">Anaerorhabdus furcosa</name>
    <dbReference type="NCBI Taxonomy" id="118967"/>
    <lineage>
        <taxon>Bacteria</taxon>
        <taxon>Bacillati</taxon>
        <taxon>Bacillota</taxon>
        <taxon>Erysipelotrichia</taxon>
        <taxon>Erysipelotrichales</taxon>
        <taxon>Erysipelotrichaceae</taxon>
        <taxon>Anaerorhabdus</taxon>
    </lineage>
</organism>
<reference evidence="3" key="1">
    <citation type="submission" date="2017-02" db="EMBL/GenBank/DDBJ databases">
        <authorList>
            <person name="Varghese N."/>
            <person name="Submissions S."/>
        </authorList>
    </citation>
    <scope>NUCLEOTIDE SEQUENCE [LARGE SCALE GENOMIC DNA]</scope>
    <source>
        <strain evidence="3">ATCC 25662</strain>
    </source>
</reference>
<evidence type="ECO:0000313" key="3">
    <source>
        <dbReference type="Proteomes" id="UP000243297"/>
    </source>
</evidence>
<feature type="transmembrane region" description="Helical" evidence="1">
    <location>
        <begin position="208"/>
        <end position="229"/>
    </location>
</feature>
<keyword evidence="3" id="KW-1185">Reference proteome</keyword>
<dbReference type="STRING" id="118967.SAMN02745191_0585"/>
<keyword evidence="1" id="KW-1133">Transmembrane helix</keyword>
<keyword evidence="1" id="KW-0812">Transmembrane</keyword>
<gene>
    <name evidence="2" type="ORF">SAMN02745191_0585</name>
</gene>
<sequence length="449" mass="51875">MKKIKSLLFNSSKKLLISLVVSLVLLVIVPVLGSTIGQSNESLEFVFIIALVLVIYAALIFLILVIIGLIRYLTTMNLFKKRIKEEGIEIDEEEFELVHKRLYVSKNYILYNLLGGSFVLHKTWIDRIEDKEIFKGNTFLPVIEIMAKNKKYMIQYSMKKKSNRELAMNKLQSMVNPLAIVQKSTEENVQPNQKTSVNLTEKQGGLNLITFALLSVILFVIFGFGYYYVSENFMSKQSPTIKDESNNDSPFRNVDFSENGEIEVTYEIIDNETVLYFYNNSEYAFKGKLMVTTDSAMENIETYWIRPQGYDYVPLKNKGTPEQYNINVELYRELVKPSTVDYYIYFSTLVDGYAFDVVVDESMSLDSIKEIAIDQGMYSNLEEVASLKLLFHDMDVATFLQESPPEDLSTLRYIVEINTGTKEAVIYEATQDNQQEIERFNYEEAYNER</sequence>
<feature type="transmembrane region" description="Helical" evidence="1">
    <location>
        <begin position="43"/>
        <end position="74"/>
    </location>
</feature>
<dbReference type="RefSeq" id="WP_078711014.1">
    <property type="nucleotide sequence ID" value="NZ_FUWY01000001.1"/>
</dbReference>
<accession>A0A1T4KKS9</accession>
<evidence type="ECO:0000313" key="2">
    <source>
        <dbReference type="EMBL" id="SJZ43005.1"/>
    </source>
</evidence>
<keyword evidence="1" id="KW-0472">Membrane</keyword>
<evidence type="ECO:0000256" key="1">
    <source>
        <dbReference type="SAM" id="Phobius"/>
    </source>
</evidence>
<evidence type="ECO:0008006" key="4">
    <source>
        <dbReference type="Google" id="ProtNLM"/>
    </source>
</evidence>
<name>A0A1T4KKS9_9FIRM</name>
<dbReference type="Proteomes" id="UP000243297">
    <property type="component" value="Unassembled WGS sequence"/>
</dbReference>
<dbReference type="EMBL" id="FUWY01000001">
    <property type="protein sequence ID" value="SJZ43005.1"/>
    <property type="molecule type" value="Genomic_DNA"/>
</dbReference>